<reference evidence="2" key="1">
    <citation type="submission" date="2020-07" db="EMBL/GenBank/DDBJ databases">
        <title>Clinical and genomic characterization of carbapenemase-producing Enterobacterales causing secondary infections during the COVID-19 crisis at a New York City hospital.</title>
        <authorList>
            <person name="Gomez-Simmonds A."/>
            <person name="Annavajhala M.K."/>
            <person name="Uhlemann A.-C."/>
        </authorList>
    </citation>
    <scope>NUCLEOTIDE SEQUENCE</scope>
    <source>
        <strain evidence="2">KP1826</strain>
    </source>
</reference>
<accession>A0A927E483</accession>
<dbReference type="EMBL" id="JACXSV010000012">
    <property type="protein sequence ID" value="MBD3723169.1"/>
    <property type="molecule type" value="Genomic_DNA"/>
</dbReference>
<gene>
    <name evidence="2" type="ORF">IE978_30050</name>
</gene>
<name>A0A927E483_KLEPN</name>
<proteinExistence type="predicted"/>
<protein>
    <submittedName>
        <fullName evidence="2">Uncharacterized protein</fullName>
    </submittedName>
</protein>
<dbReference type="AlphaFoldDB" id="A0A927E483"/>
<evidence type="ECO:0000256" key="1">
    <source>
        <dbReference type="SAM" id="MobiDB-lite"/>
    </source>
</evidence>
<feature type="region of interest" description="Disordered" evidence="1">
    <location>
        <begin position="1"/>
        <end position="30"/>
    </location>
</feature>
<dbReference type="Proteomes" id="UP000598328">
    <property type="component" value="Unassembled WGS sequence"/>
</dbReference>
<sequence>MKENIMMNRTEQARMAIQSRKEAEAQEPQPEVEITATTSNVEVDYGSLLGYVWKNRTDLSRKEKIIFRHSLPFNDNKTLIVEEGINSYSLYGDENFTCQQVNMFIDYFGSKLKKWGCFKPESYNDEFLYFFFKECILRNLPVAVSIFNVDQNKQLEVIKDVLNDIQNEYGNTAPNNLSKIYIENYVYNWKRNLKAIA</sequence>
<organism evidence="2 3">
    <name type="scientific">Klebsiella pneumoniae</name>
    <dbReference type="NCBI Taxonomy" id="573"/>
    <lineage>
        <taxon>Bacteria</taxon>
        <taxon>Pseudomonadati</taxon>
        <taxon>Pseudomonadota</taxon>
        <taxon>Gammaproteobacteria</taxon>
        <taxon>Enterobacterales</taxon>
        <taxon>Enterobacteriaceae</taxon>
        <taxon>Klebsiella/Raoultella group</taxon>
        <taxon>Klebsiella</taxon>
        <taxon>Klebsiella pneumoniae complex</taxon>
    </lineage>
</organism>
<comment type="caution">
    <text evidence="2">The sequence shown here is derived from an EMBL/GenBank/DDBJ whole genome shotgun (WGS) entry which is preliminary data.</text>
</comment>
<evidence type="ECO:0000313" key="2">
    <source>
        <dbReference type="EMBL" id="MBD3723169.1"/>
    </source>
</evidence>
<evidence type="ECO:0000313" key="3">
    <source>
        <dbReference type="Proteomes" id="UP000598328"/>
    </source>
</evidence>